<comment type="caution">
    <text evidence="1">The sequence shown here is derived from an EMBL/GenBank/DDBJ whole genome shotgun (WGS) entry which is preliminary data.</text>
</comment>
<accession>A0A9N9P694</accession>
<dbReference type="Proteomes" id="UP000789396">
    <property type="component" value="Unassembled WGS sequence"/>
</dbReference>
<protein>
    <submittedName>
        <fullName evidence="1">18849_t:CDS:1</fullName>
    </submittedName>
</protein>
<keyword evidence="2" id="KW-1185">Reference proteome</keyword>
<evidence type="ECO:0000313" key="2">
    <source>
        <dbReference type="Proteomes" id="UP000789396"/>
    </source>
</evidence>
<dbReference type="EMBL" id="CAJVPZ010080758">
    <property type="protein sequence ID" value="CAG8807984.1"/>
    <property type="molecule type" value="Genomic_DNA"/>
</dbReference>
<proteinExistence type="predicted"/>
<reference evidence="1" key="1">
    <citation type="submission" date="2021-06" db="EMBL/GenBank/DDBJ databases">
        <authorList>
            <person name="Kallberg Y."/>
            <person name="Tangrot J."/>
            <person name="Rosling A."/>
        </authorList>
    </citation>
    <scope>NUCLEOTIDE SEQUENCE</scope>
    <source>
        <strain evidence="1">IN212</strain>
    </source>
</reference>
<evidence type="ECO:0000313" key="1">
    <source>
        <dbReference type="EMBL" id="CAG8807984.1"/>
    </source>
</evidence>
<gene>
    <name evidence="1" type="ORF">RFULGI_LOCUS18432</name>
</gene>
<feature type="non-terminal residue" evidence="1">
    <location>
        <position position="1"/>
    </location>
</feature>
<name>A0A9N9P694_9GLOM</name>
<organism evidence="1 2">
    <name type="scientific">Racocetra fulgida</name>
    <dbReference type="NCBI Taxonomy" id="60492"/>
    <lineage>
        <taxon>Eukaryota</taxon>
        <taxon>Fungi</taxon>
        <taxon>Fungi incertae sedis</taxon>
        <taxon>Mucoromycota</taxon>
        <taxon>Glomeromycotina</taxon>
        <taxon>Glomeromycetes</taxon>
        <taxon>Diversisporales</taxon>
        <taxon>Gigasporaceae</taxon>
        <taxon>Racocetra</taxon>
    </lineage>
</organism>
<dbReference type="AlphaFoldDB" id="A0A9N9P694"/>
<dbReference type="OrthoDB" id="2472401at2759"/>
<sequence>NGQFREALVRIFKDILSEVKEEKVKATYCYASNEKEYHAQVPEAKPERLT</sequence>